<dbReference type="Pfam" id="PF02674">
    <property type="entry name" value="Colicin_V"/>
    <property type="match status" value="1"/>
</dbReference>
<dbReference type="PANTHER" id="PTHR37306">
    <property type="entry name" value="COLICIN V PRODUCTION PROTEIN"/>
    <property type="match status" value="1"/>
</dbReference>
<feature type="transmembrane region" description="Helical" evidence="5">
    <location>
        <begin position="6"/>
        <end position="25"/>
    </location>
</feature>
<evidence type="ECO:0000256" key="3">
    <source>
        <dbReference type="ARBA" id="ARBA00022989"/>
    </source>
</evidence>
<dbReference type="AlphaFoldDB" id="A0A7S6WNM6"/>
<feature type="transmembrane region" description="Helical" evidence="5">
    <location>
        <begin position="64"/>
        <end position="85"/>
    </location>
</feature>
<evidence type="ECO:0000256" key="1">
    <source>
        <dbReference type="ARBA" id="ARBA00004141"/>
    </source>
</evidence>
<dbReference type="GeneID" id="301091013"/>
<dbReference type="EMBL" id="CP061839">
    <property type="protein sequence ID" value="QOW60324.1"/>
    <property type="molecule type" value="Genomic_DNA"/>
</dbReference>
<feature type="transmembrane region" description="Helical" evidence="5">
    <location>
        <begin position="32"/>
        <end position="52"/>
    </location>
</feature>
<organism evidence="6 7">
    <name type="scientific">Treponema pedis</name>
    <dbReference type="NCBI Taxonomy" id="409322"/>
    <lineage>
        <taxon>Bacteria</taxon>
        <taxon>Pseudomonadati</taxon>
        <taxon>Spirochaetota</taxon>
        <taxon>Spirochaetia</taxon>
        <taxon>Spirochaetales</taxon>
        <taxon>Treponemataceae</taxon>
        <taxon>Treponema</taxon>
    </lineage>
</organism>
<feature type="transmembrane region" description="Helical" evidence="5">
    <location>
        <begin position="105"/>
        <end position="127"/>
    </location>
</feature>
<evidence type="ECO:0000313" key="7">
    <source>
        <dbReference type="Proteomes" id="UP000593915"/>
    </source>
</evidence>
<dbReference type="Proteomes" id="UP000593915">
    <property type="component" value="Chromosome"/>
</dbReference>
<reference evidence="6 7" key="1">
    <citation type="submission" date="2020-09" db="EMBL/GenBank/DDBJ databases">
        <title>Characterization of Treponema spp. from bovine digital dermatitis in Korea.</title>
        <authorList>
            <person name="Espiritu H.M."/>
            <person name="Cho Y.I."/>
            <person name="Mamuad L."/>
        </authorList>
    </citation>
    <scope>NUCLEOTIDE SEQUENCE [LARGE SCALE GENOMIC DNA]</scope>
    <source>
        <strain evidence="6 7">KS1</strain>
    </source>
</reference>
<keyword evidence="4 5" id="KW-0472">Membrane</keyword>
<evidence type="ECO:0000313" key="6">
    <source>
        <dbReference type="EMBL" id="QOW60324.1"/>
    </source>
</evidence>
<dbReference type="PANTHER" id="PTHR37306:SF1">
    <property type="entry name" value="COLICIN V PRODUCTION PROTEIN"/>
    <property type="match status" value="1"/>
</dbReference>
<evidence type="ECO:0000256" key="4">
    <source>
        <dbReference type="ARBA" id="ARBA00023136"/>
    </source>
</evidence>
<protein>
    <submittedName>
        <fullName evidence="6">CvpA family protein</fullName>
    </submittedName>
</protein>
<sequence>MNAGIGIADLVFSALLIFFIIKVTIRGFIAEFFSKAAVIVGGLVAVLFYKLFTPIISGLMGPQALSAVIAFLILFLATYLVIKLIELLLGSLFSNQSLKSLDRALGFFLGLIEGLLLIAVLLMLIHLQPVVNPAKLLDGSIFAKILSPFIFNWNSVF</sequence>
<dbReference type="InterPro" id="IPR003825">
    <property type="entry name" value="Colicin-V_CvpA"/>
</dbReference>
<gene>
    <name evidence="6" type="ORF">IFE08_10940</name>
</gene>
<name>A0A7S6WNM6_9SPIR</name>
<dbReference type="GO" id="GO:0016020">
    <property type="term" value="C:membrane"/>
    <property type="evidence" value="ECO:0007669"/>
    <property type="project" value="UniProtKB-SubCell"/>
</dbReference>
<evidence type="ECO:0000256" key="5">
    <source>
        <dbReference type="SAM" id="Phobius"/>
    </source>
</evidence>
<comment type="subcellular location">
    <subcellularLocation>
        <location evidence="1">Membrane</location>
        <topology evidence="1">Multi-pass membrane protein</topology>
    </subcellularLocation>
</comment>
<accession>A0A7S6WNM6</accession>
<keyword evidence="3 5" id="KW-1133">Transmembrane helix</keyword>
<dbReference type="RefSeq" id="WP_020966354.1">
    <property type="nucleotide sequence ID" value="NZ_CP061839.1"/>
</dbReference>
<keyword evidence="2 5" id="KW-0812">Transmembrane</keyword>
<evidence type="ECO:0000256" key="2">
    <source>
        <dbReference type="ARBA" id="ARBA00022692"/>
    </source>
</evidence>
<proteinExistence type="predicted"/>
<dbReference type="GO" id="GO:0009403">
    <property type="term" value="P:toxin biosynthetic process"/>
    <property type="evidence" value="ECO:0007669"/>
    <property type="project" value="InterPro"/>
</dbReference>